<reference evidence="1" key="1">
    <citation type="submission" date="2020-03" db="EMBL/GenBank/DDBJ databases">
        <authorList>
            <person name="Weist P."/>
        </authorList>
    </citation>
    <scope>NUCLEOTIDE SEQUENCE</scope>
</reference>
<dbReference type="AlphaFoldDB" id="A0A9N7VTL4"/>
<protein>
    <submittedName>
        <fullName evidence="1">Uncharacterized protein</fullName>
    </submittedName>
</protein>
<dbReference type="Proteomes" id="UP001153269">
    <property type="component" value="Unassembled WGS sequence"/>
</dbReference>
<dbReference type="EMBL" id="CADEAL010004306">
    <property type="protein sequence ID" value="CAB1456649.1"/>
    <property type="molecule type" value="Genomic_DNA"/>
</dbReference>
<evidence type="ECO:0000313" key="2">
    <source>
        <dbReference type="Proteomes" id="UP001153269"/>
    </source>
</evidence>
<sequence length="102" mass="11502">MKVHREAAKGSPTGTLSELNLFVEEMRKRFSSRGKVSQCFGSGLDGLVSRRQPHVAFSSPRHIYTEVANLNHPLYLDRLVSGHRAYVVMDANEGWLLRSLAY</sequence>
<comment type="caution">
    <text evidence="1">The sequence shown here is derived from an EMBL/GenBank/DDBJ whole genome shotgun (WGS) entry which is preliminary data.</text>
</comment>
<evidence type="ECO:0000313" key="1">
    <source>
        <dbReference type="EMBL" id="CAB1456649.1"/>
    </source>
</evidence>
<accession>A0A9N7VTL4</accession>
<organism evidence="1 2">
    <name type="scientific">Pleuronectes platessa</name>
    <name type="common">European plaice</name>
    <dbReference type="NCBI Taxonomy" id="8262"/>
    <lineage>
        <taxon>Eukaryota</taxon>
        <taxon>Metazoa</taxon>
        <taxon>Chordata</taxon>
        <taxon>Craniata</taxon>
        <taxon>Vertebrata</taxon>
        <taxon>Euteleostomi</taxon>
        <taxon>Actinopterygii</taxon>
        <taxon>Neopterygii</taxon>
        <taxon>Teleostei</taxon>
        <taxon>Neoteleostei</taxon>
        <taxon>Acanthomorphata</taxon>
        <taxon>Carangaria</taxon>
        <taxon>Pleuronectiformes</taxon>
        <taxon>Pleuronectoidei</taxon>
        <taxon>Pleuronectidae</taxon>
        <taxon>Pleuronectes</taxon>
    </lineage>
</organism>
<name>A0A9N7VTL4_PLEPL</name>
<proteinExistence type="predicted"/>
<gene>
    <name evidence="1" type="ORF">PLEPLA_LOCUS44441</name>
</gene>
<keyword evidence="2" id="KW-1185">Reference proteome</keyword>